<accession>E7FNV2</accession>
<evidence type="ECO:0000313" key="3">
    <source>
        <dbReference type="Proteomes" id="UP000004099"/>
    </source>
</evidence>
<dbReference type="PATRIC" id="fig|525362.12.peg.552"/>
<comment type="caution">
    <text evidence="2">The sequence shown here is derived from an EMBL/GenBank/DDBJ whole genome shotgun (WGS) entry which is preliminary data.</text>
</comment>
<keyword evidence="1" id="KW-0812">Transmembrane</keyword>
<evidence type="ECO:0000256" key="1">
    <source>
        <dbReference type="SAM" id="Phobius"/>
    </source>
</evidence>
<dbReference type="EMBL" id="ACGS02000024">
    <property type="protein sequence ID" value="EFZ35355.1"/>
    <property type="molecule type" value="Genomic_DNA"/>
</dbReference>
<sequence>MDATQNKSNLNPFSTFLIIGTAWAFDALDVGLLSFVMPLIRKEWLLTQS</sequence>
<name>E7FNV2_9LACO</name>
<keyword evidence="1" id="KW-1133">Transmembrane helix</keyword>
<dbReference type="AlphaFoldDB" id="E7FNV2"/>
<proteinExistence type="predicted"/>
<keyword evidence="1" id="KW-0472">Membrane</keyword>
<reference evidence="2 3" key="1">
    <citation type="submission" date="2011-01" db="EMBL/GenBank/DDBJ databases">
        <authorList>
            <person name="Muzny D."/>
            <person name="Qin X."/>
            <person name="Buhay C."/>
            <person name="Dugan-Rocha S."/>
            <person name="Ding Y."/>
            <person name="Chen G."/>
            <person name="Hawes A."/>
            <person name="Holder M."/>
            <person name="Jhangiani S."/>
            <person name="Johnson A."/>
            <person name="Khan Z."/>
            <person name="Li Z."/>
            <person name="Liu W."/>
            <person name="Liu X."/>
            <person name="Perez L."/>
            <person name="Shen H."/>
            <person name="Wang Q."/>
            <person name="Watt J."/>
            <person name="Xi L."/>
            <person name="Xin Y."/>
            <person name="Zhou J."/>
            <person name="Deng J."/>
            <person name="Jiang H."/>
            <person name="Liu Y."/>
            <person name="Qu J."/>
            <person name="Song X.-Z."/>
            <person name="Zhang L."/>
            <person name="Villasana D."/>
            <person name="Johnson A."/>
            <person name="Liu J."/>
            <person name="Liyanage D."/>
            <person name="Lorensuhewa L."/>
            <person name="Robinson T."/>
            <person name="Song A."/>
            <person name="Song B.-B."/>
            <person name="Dinh H."/>
            <person name="Thornton R."/>
            <person name="Coyle M."/>
            <person name="Francisco L."/>
            <person name="Jackson L."/>
            <person name="Javaid M."/>
            <person name="Korchina V."/>
            <person name="Kovar C."/>
            <person name="Mata R."/>
            <person name="Mathew T."/>
            <person name="Ngo R."/>
            <person name="Nguyen L."/>
            <person name="Nguyen N."/>
            <person name="Okwuonu G."/>
            <person name="Ongeri F."/>
            <person name="Pham C."/>
            <person name="Simmons D."/>
            <person name="Wilczek-Boney K."/>
            <person name="Hale W."/>
            <person name="Jakkamsetti A."/>
            <person name="Pham P."/>
            <person name="Ruth R."/>
            <person name="San Lucas F."/>
            <person name="Warren J."/>
            <person name="Zhang J."/>
            <person name="Zhao Z."/>
            <person name="Zhou C."/>
            <person name="Zhu D."/>
            <person name="Lee S."/>
            <person name="Bess C."/>
            <person name="Blankenburg K."/>
            <person name="Forbes L."/>
            <person name="Fu Q."/>
            <person name="Gubbala S."/>
            <person name="Hirani K."/>
            <person name="Jayaseelan J.C."/>
            <person name="Lara F."/>
            <person name="Munidasa M."/>
            <person name="Palculict T."/>
            <person name="Patil S."/>
            <person name="Pu L.-L."/>
            <person name="Saada N."/>
            <person name="Tang L."/>
            <person name="Weissenberger G."/>
            <person name="Zhu Y."/>
            <person name="Hemphill L."/>
            <person name="Shang Y."/>
            <person name="Youmans B."/>
            <person name="Ayvaz T."/>
            <person name="Ross M."/>
            <person name="Santibanez J."/>
            <person name="Aqrawi P."/>
            <person name="Gross S."/>
            <person name="Joshi V."/>
            <person name="Fowler G."/>
            <person name="Nazareth L."/>
            <person name="Reid J."/>
            <person name="Worley K."/>
            <person name="Petrosino J."/>
            <person name="Highlander S."/>
            <person name="Gibbs R."/>
        </authorList>
    </citation>
    <scope>NUCLEOTIDE SEQUENCE [LARGE SCALE GENOMIC DNA]</scope>
    <source>
        <strain evidence="2 3">ATCC 25644</strain>
    </source>
</reference>
<dbReference type="Proteomes" id="UP000004099">
    <property type="component" value="Unassembled WGS sequence"/>
</dbReference>
<organism evidence="2 3">
    <name type="scientific">Ligilactobacillus ruminis ATCC 25644</name>
    <dbReference type="NCBI Taxonomy" id="525362"/>
    <lineage>
        <taxon>Bacteria</taxon>
        <taxon>Bacillati</taxon>
        <taxon>Bacillota</taxon>
        <taxon>Bacilli</taxon>
        <taxon>Lactobacillales</taxon>
        <taxon>Lactobacillaceae</taxon>
        <taxon>Ligilactobacillus</taxon>
    </lineage>
</organism>
<gene>
    <name evidence="2" type="ORF">HMPREF0542_10579</name>
</gene>
<evidence type="ECO:0000313" key="2">
    <source>
        <dbReference type="EMBL" id="EFZ35355.1"/>
    </source>
</evidence>
<dbReference type="HOGENOM" id="CLU_3137120_0_0_9"/>
<protein>
    <submittedName>
        <fullName evidence="2">Uncharacterized protein</fullName>
    </submittedName>
</protein>
<feature type="transmembrane region" description="Helical" evidence="1">
    <location>
        <begin position="16"/>
        <end position="40"/>
    </location>
</feature>